<organism evidence="1 2">
    <name type="scientific">Nyssa sinensis</name>
    <dbReference type="NCBI Taxonomy" id="561372"/>
    <lineage>
        <taxon>Eukaryota</taxon>
        <taxon>Viridiplantae</taxon>
        <taxon>Streptophyta</taxon>
        <taxon>Embryophyta</taxon>
        <taxon>Tracheophyta</taxon>
        <taxon>Spermatophyta</taxon>
        <taxon>Magnoliopsida</taxon>
        <taxon>eudicotyledons</taxon>
        <taxon>Gunneridae</taxon>
        <taxon>Pentapetalae</taxon>
        <taxon>asterids</taxon>
        <taxon>Cornales</taxon>
        <taxon>Nyssaceae</taxon>
        <taxon>Nyssa</taxon>
    </lineage>
</organism>
<dbReference type="PANTHER" id="PTHR33132:SF142">
    <property type="entry name" value="SERINE-RICH PROTEIN-LIKE PROTEIN"/>
    <property type="match status" value="1"/>
</dbReference>
<dbReference type="EMBL" id="CM018047">
    <property type="protein sequence ID" value="KAA8524899.1"/>
    <property type="molecule type" value="Genomic_DNA"/>
</dbReference>
<dbReference type="Proteomes" id="UP000325577">
    <property type="component" value="Linkage Group LG4"/>
</dbReference>
<sequence>MDAKPQKPKIIVPSMNIEEMKNPALISSTPSSPKPQKPKIIVSNINIEMKNSTLISSTPSSPTLRKASSVKYNCLCAPTTHAGSFRCRYHRNTGLTRSSASVGSKLSELAGDSKLELAVGSKLSDFPAYYTHNHPSELKDFEAAHLL</sequence>
<keyword evidence="2" id="KW-1185">Reference proteome</keyword>
<name>A0A5J5A3K8_9ASTE</name>
<reference evidence="1 2" key="1">
    <citation type="submission" date="2019-09" db="EMBL/GenBank/DDBJ databases">
        <title>A chromosome-level genome assembly of the Chinese tupelo Nyssa sinensis.</title>
        <authorList>
            <person name="Yang X."/>
            <person name="Kang M."/>
            <person name="Yang Y."/>
            <person name="Xiong H."/>
            <person name="Wang M."/>
            <person name="Zhang Z."/>
            <person name="Wang Z."/>
            <person name="Wu H."/>
            <person name="Ma T."/>
            <person name="Liu J."/>
            <person name="Xi Z."/>
        </authorList>
    </citation>
    <scope>NUCLEOTIDE SEQUENCE [LARGE SCALE GENOMIC DNA]</scope>
    <source>
        <strain evidence="1">J267</strain>
        <tissue evidence="1">Leaf</tissue>
    </source>
</reference>
<dbReference type="AlphaFoldDB" id="A0A5J5A3K8"/>
<gene>
    <name evidence="1" type="ORF">F0562_011323</name>
</gene>
<evidence type="ECO:0000313" key="2">
    <source>
        <dbReference type="Proteomes" id="UP000325577"/>
    </source>
</evidence>
<dbReference type="PANTHER" id="PTHR33132">
    <property type="entry name" value="OSJNBB0118P14.9 PROTEIN"/>
    <property type="match status" value="1"/>
</dbReference>
<accession>A0A5J5A3K8</accession>
<evidence type="ECO:0000313" key="1">
    <source>
        <dbReference type="EMBL" id="KAA8524899.1"/>
    </source>
</evidence>
<protein>
    <submittedName>
        <fullName evidence="1">Uncharacterized protein</fullName>
    </submittedName>
</protein>
<proteinExistence type="predicted"/>
<dbReference type="OrthoDB" id="8062037at2759"/>